<reference evidence="3" key="1">
    <citation type="submission" date="2019-08" db="EMBL/GenBank/DDBJ databases">
        <title>Complete Genome Sequence of the Polysaccharide-Degrading Rumen Bacterium Pseudobutyrivibrio xylanivorans MA3014.</title>
        <authorList>
            <person name="Palevich N."/>
            <person name="Maclean P.H."/>
            <person name="Kelly W.J."/>
            <person name="Leahy S.C."/>
            <person name="Rakonjac J."/>
            <person name="Attwood G.T."/>
        </authorList>
    </citation>
    <scope>NUCLEOTIDE SEQUENCE [LARGE SCALE GENOMIC DNA]</scope>
    <source>
        <strain evidence="3">MA3014</strain>
    </source>
</reference>
<dbReference type="EMBL" id="CP043028">
    <property type="protein sequence ID" value="QFJ56099.1"/>
    <property type="molecule type" value="Genomic_DNA"/>
</dbReference>
<organism evidence="2 3">
    <name type="scientific">Pseudobutyrivibrio xylanivorans</name>
    <dbReference type="NCBI Taxonomy" id="185007"/>
    <lineage>
        <taxon>Bacteria</taxon>
        <taxon>Bacillati</taxon>
        <taxon>Bacillota</taxon>
        <taxon>Clostridia</taxon>
        <taxon>Lachnospirales</taxon>
        <taxon>Lachnospiraceae</taxon>
        <taxon>Pseudobutyrivibrio</taxon>
    </lineage>
</organism>
<dbReference type="AlphaFoldDB" id="A0A5P6VVL0"/>
<evidence type="ECO:0000313" key="3">
    <source>
        <dbReference type="Proteomes" id="UP000327030"/>
    </source>
</evidence>
<evidence type="ECO:0000259" key="1">
    <source>
        <dbReference type="Pfam" id="PF04326"/>
    </source>
</evidence>
<dbReference type="PANTHER" id="PTHR30595:SF6">
    <property type="entry name" value="SCHLAFEN ALBA-2 DOMAIN-CONTAINING PROTEIN"/>
    <property type="match status" value="1"/>
</dbReference>
<sequence>MILEELVNGLLIESSKYECKSKLNREDVLGWLKTIAGFANAEGGNFYIGVEDKSNRLIGFDREDVDNERNYFNNQVNEHLIPRPELHISFLQYKVKDKERYIIQVNVPESKVKPVVLKYKGIPSIFMRRDGFTNGATYEEIIEMSIKSKNTQYDVLYSDEEYDPNNFQQLQDFCAKHNEKNPHITDKAFKSMGFFDENNKLSNGATLFADGYDGDKTQVQCSLFSGFNKGSERIITINRYCGNITSVIEYILEFVHQRMNRSIKKLGDGRINIDAYPERALFEGVINAVAHRDYYLDGTQIQVDMFKDRLEISSPGGFYHGEKMGKTYDLSQIISKRRNEIISSVLVRCNVMEAAGTGFDKIIEEYEGEDDLHKPYICSSSDHFTLVLPDLTYEGGIDNSENPIVEFVPVPNGTSYDAQVLSFCYYKARKVAEIAEVLGISDSTYLRKNILGNMVDTGYLIFNKEGRASYYKTNPEMVRV</sequence>
<feature type="domain" description="Schlafen AlbA-2" evidence="1">
    <location>
        <begin position="13"/>
        <end position="131"/>
    </location>
</feature>
<dbReference type="InterPro" id="IPR038475">
    <property type="entry name" value="RecG_C_sf"/>
</dbReference>
<dbReference type="InterPro" id="IPR007421">
    <property type="entry name" value="Schlafen_AlbA_2_dom"/>
</dbReference>
<dbReference type="InterPro" id="IPR038461">
    <property type="entry name" value="Schlafen_AlbA_2_dom_sf"/>
</dbReference>
<gene>
    <name evidence="2" type="ORF">FXF36_15005</name>
</gene>
<accession>A0A5P6VVL0</accession>
<dbReference type="Pfam" id="PF13749">
    <property type="entry name" value="HATPase_c_4"/>
    <property type="match status" value="1"/>
</dbReference>
<dbReference type="RefSeq" id="WP_151625490.1">
    <property type="nucleotide sequence ID" value="NZ_CP043028.1"/>
</dbReference>
<dbReference type="Gene3D" id="3.30.950.30">
    <property type="entry name" value="Schlafen, AAA domain"/>
    <property type="match status" value="1"/>
</dbReference>
<evidence type="ECO:0000313" key="2">
    <source>
        <dbReference type="EMBL" id="QFJ56099.1"/>
    </source>
</evidence>
<dbReference type="KEGG" id="pxv:FXF36_15005"/>
<dbReference type="Proteomes" id="UP000327030">
    <property type="component" value="Chromosome 1"/>
</dbReference>
<name>A0A5P6VVL0_PSEXY</name>
<protein>
    <submittedName>
        <fullName evidence="2">AAA family ATPase</fullName>
    </submittedName>
</protein>
<dbReference type="PANTHER" id="PTHR30595">
    <property type="entry name" value="GLPR-RELATED TRANSCRIPTIONAL REPRESSOR"/>
    <property type="match status" value="1"/>
</dbReference>
<dbReference type="Gene3D" id="3.30.565.60">
    <property type="match status" value="1"/>
</dbReference>
<proteinExistence type="predicted"/>
<dbReference type="Pfam" id="PF04326">
    <property type="entry name" value="SLFN_AlbA_2"/>
    <property type="match status" value="1"/>
</dbReference>
<dbReference type="OrthoDB" id="9807907at2"/>